<proteinExistence type="predicted"/>
<gene>
    <name evidence="1" type="ORF">LCGC14_0583310</name>
</gene>
<dbReference type="AlphaFoldDB" id="A0A0F9U1Z4"/>
<sequence length="153" mass="17015">MARPIRASGGGTTLNFDLSGDKELVAEFEKLAKTKAKAVMRKAIRPAAKMILVKVQEFTPESADSTGALSDFWRRAVKVRAIRRTRKGVGVFFAVDETMEEAAGVFWTHFLEFGTVKQEPQPFIRIGFDTARAAAERKIVEVAKRELFPTKAP</sequence>
<protein>
    <recommendedName>
        <fullName evidence="2">Phage protein, HK97 gp10 family</fullName>
    </recommendedName>
</protein>
<accession>A0A0F9U1Z4</accession>
<reference evidence="1" key="1">
    <citation type="journal article" date="2015" name="Nature">
        <title>Complex archaea that bridge the gap between prokaryotes and eukaryotes.</title>
        <authorList>
            <person name="Spang A."/>
            <person name="Saw J.H."/>
            <person name="Jorgensen S.L."/>
            <person name="Zaremba-Niedzwiedzka K."/>
            <person name="Martijn J."/>
            <person name="Lind A.E."/>
            <person name="van Eijk R."/>
            <person name="Schleper C."/>
            <person name="Guy L."/>
            <person name="Ettema T.J."/>
        </authorList>
    </citation>
    <scope>NUCLEOTIDE SEQUENCE</scope>
</reference>
<evidence type="ECO:0008006" key="2">
    <source>
        <dbReference type="Google" id="ProtNLM"/>
    </source>
</evidence>
<name>A0A0F9U1Z4_9ZZZZ</name>
<comment type="caution">
    <text evidence="1">The sequence shown here is derived from an EMBL/GenBank/DDBJ whole genome shotgun (WGS) entry which is preliminary data.</text>
</comment>
<evidence type="ECO:0000313" key="1">
    <source>
        <dbReference type="EMBL" id="KKN55341.1"/>
    </source>
</evidence>
<dbReference type="NCBIfam" id="TIGR01725">
    <property type="entry name" value="phge_HK97_gp10"/>
    <property type="match status" value="1"/>
</dbReference>
<organism evidence="1">
    <name type="scientific">marine sediment metagenome</name>
    <dbReference type="NCBI Taxonomy" id="412755"/>
    <lineage>
        <taxon>unclassified sequences</taxon>
        <taxon>metagenomes</taxon>
        <taxon>ecological metagenomes</taxon>
    </lineage>
</organism>
<dbReference type="InterPro" id="IPR010064">
    <property type="entry name" value="HK97-gp10_tail"/>
</dbReference>
<dbReference type="EMBL" id="LAZR01000889">
    <property type="protein sequence ID" value="KKN55341.1"/>
    <property type="molecule type" value="Genomic_DNA"/>
</dbReference>
<dbReference type="Pfam" id="PF04883">
    <property type="entry name" value="HK97-gp10_like"/>
    <property type="match status" value="1"/>
</dbReference>